<keyword evidence="2" id="KW-0238">DNA-binding</keyword>
<gene>
    <name evidence="5" type="ORF">ACFFQA_10420</name>
</gene>
<dbReference type="InterPro" id="IPR000792">
    <property type="entry name" value="Tscrpt_reg_LuxR_C"/>
</dbReference>
<keyword evidence="3" id="KW-0804">Transcription</keyword>
<evidence type="ECO:0000256" key="3">
    <source>
        <dbReference type="ARBA" id="ARBA00023163"/>
    </source>
</evidence>
<dbReference type="Gene3D" id="1.10.10.10">
    <property type="entry name" value="Winged helix-like DNA-binding domain superfamily/Winged helix DNA-binding domain"/>
    <property type="match status" value="1"/>
</dbReference>
<evidence type="ECO:0000313" key="6">
    <source>
        <dbReference type="Proteomes" id="UP001589693"/>
    </source>
</evidence>
<protein>
    <submittedName>
        <fullName evidence="5">Response regulator transcription factor</fullName>
    </submittedName>
</protein>
<proteinExistence type="predicted"/>
<dbReference type="EMBL" id="JBHLZU010000009">
    <property type="protein sequence ID" value="MFB9904351.1"/>
    <property type="molecule type" value="Genomic_DNA"/>
</dbReference>
<dbReference type="Pfam" id="PF00196">
    <property type="entry name" value="GerE"/>
    <property type="match status" value="1"/>
</dbReference>
<dbReference type="PROSITE" id="PS50043">
    <property type="entry name" value="HTH_LUXR_2"/>
    <property type="match status" value="1"/>
</dbReference>
<comment type="caution">
    <text evidence="5">The sequence shown here is derived from an EMBL/GenBank/DDBJ whole genome shotgun (WGS) entry which is preliminary data.</text>
</comment>
<dbReference type="SUPFAM" id="SSF55781">
    <property type="entry name" value="GAF domain-like"/>
    <property type="match status" value="1"/>
</dbReference>
<dbReference type="PANTHER" id="PTHR44688">
    <property type="entry name" value="DNA-BINDING TRANSCRIPTIONAL ACTIVATOR DEVR_DOSR"/>
    <property type="match status" value="1"/>
</dbReference>
<dbReference type="PRINTS" id="PR00038">
    <property type="entry name" value="HTHLUXR"/>
</dbReference>
<dbReference type="InterPro" id="IPR029016">
    <property type="entry name" value="GAF-like_dom_sf"/>
</dbReference>
<dbReference type="CDD" id="cd06170">
    <property type="entry name" value="LuxR_C_like"/>
    <property type="match status" value="1"/>
</dbReference>
<reference evidence="5 6" key="1">
    <citation type="submission" date="2024-09" db="EMBL/GenBank/DDBJ databases">
        <authorList>
            <person name="Sun Q."/>
            <person name="Mori K."/>
        </authorList>
    </citation>
    <scope>NUCLEOTIDE SEQUENCE [LARGE SCALE GENOMIC DNA]</scope>
    <source>
        <strain evidence="5 6">TBRC 7907</strain>
    </source>
</reference>
<feature type="domain" description="HTH luxR-type" evidence="4">
    <location>
        <begin position="207"/>
        <end position="272"/>
    </location>
</feature>
<dbReference type="PANTHER" id="PTHR44688:SF16">
    <property type="entry name" value="DNA-BINDING TRANSCRIPTIONAL ACTIVATOR DEVR_DOSR"/>
    <property type="match status" value="1"/>
</dbReference>
<evidence type="ECO:0000256" key="2">
    <source>
        <dbReference type="ARBA" id="ARBA00023125"/>
    </source>
</evidence>
<dbReference type="RefSeq" id="WP_377851553.1">
    <property type="nucleotide sequence ID" value="NZ_JBHLZU010000009.1"/>
</dbReference>
<name>A0ABV5ZXA8_9PSEU</name>
<evidence type="ECO:0000259" key="4">
    <source>
        <dbReference type="PROSITE" id="PS50043"/>
    </source>
</evidence>
<keyword evidence="6" id="KW-1185">Reference proteome</keyword>
<accession>A0ABV5ZXA8</accession>
<evidence type="ECO:0000256" key="1">
    <source>
        <dbReference type="ARBA" id="ARBA00023015"/>
    </source>
</evidence>
<keyword evidence="1" id="KW-0805">Transcription regulation</keyword>
<organism evidence="5 6">
    <name type="scientific">Allokutzneria oryzae</name>
    <dbReference type="NCBI Taxonomy" id="1378989"/>
    <lineage>
        <taxon>Bacteria</taxon>
        <taxon>Bacillati</taxon>
        <taxon>Actinomycetota</taxon>
        <taxon>Actinomycetes</taxon>
        <taxon>Pseudonocardiales</taxon>
        <taxon>Pseudonocardiaceae</taxon>
        <taxon>Allokutzneria</taxon>
    </lineage>
</organism>
<dbReference type="Gene3D" id="3.30.450.40">
    <property type="match status" value="1"/>
</dbReference>
<dbReference type="InterPro" id="IPR016032">
    <property type="entry name" value="Sig_transdc_resp-reg_C-effctor"/>
</dbReference>
<dbReference type="SUPFAM" id="SSF46894">
    <property type="entry name" value="C-terminal effector domain of the bipartite response regulators"/>
    <property type="match status" value="1"/>
</dbReference>
<evidence type="ECO:0000313" key="5">
    <source>
        <dbReference type="EMBL" id="MFB9904351.1"/>
    </source>
</evidence>
<dbReference type="Proteomes" id="UP001589693">
    <property type="component" value="Unassembled WGS sequence"/>
</dbReference>
<sequence length="275" mass="29086">MTRDDRTAIRGALLQLRRDTGLPVAFGGPLTSQRRLTLTELVGTATDSLRGLAVAPGSGLGGKVVSLGRVVAVSDYPTASVITHDYDAAVGAEGLRAIVAVPVVVRRSVRAVLYAATRRSATLGDRLLGAAVGTARMLEQDLAVQDEVDDRVARMTSALATRDRASGAEWEAVRLAHAELRLIAQRTADPALRAELHGVCEQLTSPPSGPTVRLTPREIDVLTGVAAGCGNAEIARRLRLGPETVKSYLREAMRKLDVHSRGEAVVAARRAGLLP</sequence>
<dbReference type="SMART" id="SM00421">
    <property type="entry name" value="HTH_LUXR"/>
    <property type="match status" value="1"/>
</dbReference>
<dbReference type="InterPro" id="IPR036388">
    <property type="entry name" value="WH-like_DNA-bd_sf"/>
</dbReference>